<dbReference type="OrthoDB" id="270763at2759"/>
<accession>A0A0M0J453</accession>
<evidence type="ECO:0000256" key="6">
    <source>
        <dbReference type="ARBA" id="ARBA00035289"/>
    </source>
</evidence>
<evidence type="ECO:0000256" key="7">
    <source>
        <dbReference type="SAM" id="MobiDB-lite"/>
    </source>
</evidence>
<evidence type="ECO:0000256" key="4">
    <source>
        <dbReference type="ARBA" id="ARBA00023128"/>
    </source>
</evidence>
<keyword evidence="4" id="KW-0496">Mitochondrion</keyword>
<dbReference type="PANTHER" id="PTHR21183:SF18">
    <property type="entry name" value="LARGE RIBOSOMAL SUBUNIT PROTEIN UL29M"/>
    <property type="match status" value="1"/>
</dbReference>
<evidence type="ECO:0000256" key="1">
    <source>
        <dbReference type="ARBA" id="ARBA00004173"/>
    </source>
</evidence>
<dbReference type="PANTHER" id="PTHR21183">
    <property type="entry name" value="RIBOSOMAL PROTEIN L47, MITOCHONDRIAL-RELATED"/>
    <property type="match status" value="1"/>
</dbReference>
<dbReference type="AlphaFoldDB" id="A0A0M0J453"/>
<proteinExistence type="inferred from homology"/>
<gene>
    <name evidence="8" type="ORF">Ctob_004040</name>
</gene>
<feature type="region of interest" description="Disordered" evidence="7">
    <location>
        <begin position="34"/>
        <end position="56"/>
    </location>
</feature>
<dbReference type="Gene3D" id="6.10.330.20">
    <property type="match status" value="1"/>
</dbReference>
<protein>
    <recommendedName>
        <fullName evidence="6">Large ribosomal subunit protein uL29m</fullName>
    </recommendedName>
</protein>
<dbReference type="SUPFAM" id="SSF46561">
    <property type="entry name" value="Ribosomal protein L29 (L29p)"/>
    <property type="match status" value="1"/>
</dbReference>
<comment type="caution">
    <text evidence="8">The sequence shown here is derived from an EMBL/GenBank/DDBJ whole genome shotgun (WGS) entry which is preliminary data.</text>
</comment>
<reference evidence="9" key="1">
    <citation type="journal article" date="2015" name="PLoS Genet.">
        <title>Genome Sequence and Transcriptome Analyses of Chrysochromulina tobin: Metabolic Tools for Enhanced Algal Fitness in the Prominent Order Prymnesiales (Haptophyceae).</title>
        <authorList>
            <person name="Hovde B.T."/>
            <person name="Deodato C.R."/>
            <person name="Hunsperger H.M."/>
            <person name="Ryken S.A."/>
            <person name="Yost W."/>
            <person name="Jha R.K."/>
            <person name="Patterson J."/>
            <person name="Monnat R.J. Jr."/>
            <person name="Barlow S.B."/>
            <person name="Starkenburg S.R."/>
            <person name="Cattolico R.A."/>
        </authorList>
    </citation>
    <scope>NUCLEOTIDE SEQUENCE</scope>
    <source>
        <strain evidence="9">CCMP291</strain>
    </source>
</reference>
<name>A0A0M0J453_9EUKA</name>
<evidence type="ECO:0000256" key="2">
    <source>
        <dbReference type="ARBA" id="ARBA00009254"/>
    </source>
</evidence>
<comment type="subcellular location">
    <subcellularLocation>
        <location evidence="1">Mitochondrion</location>
    </subcellularLocation>
</comment>
<sequence length="342" mass="38193">MLRPASMLATSSQCAVLAAPTAVLSRALQIAPALKSYAPRGPPDRPPKPTWEDPETASREALLQFIDPYEKDPDRGEPGRRWRAAELRLKSNEDLQKLWIVLLRERNMLHSTRMLHKKRKTKMPHLGRVQATRKSMAMIKVVLGERQRAKQERDERLAAEHLRECTLSQIDLARSEVWPPFIPGAARELPLAAAHSFTILLRTTDGSTPEKDPPADALAIEMRYKGELLPSNLVEVRMHRQPPAKSRPDQVRYNCHVYVGGQAIPAADFLRPGSEEELGDPLSLEVSATLYGEPLGEGAVPVRVLPSKRRKRLAALAAINRAMSAKLRERKEAAAKGLEELP</sequence>
<comment type="similarity">
    <text evidence="2">Belongs to the universal ribosomal protein uL29 family.</text>
</comment>
<dbReference type="Proteomes" id="UP000037460">
    <property type="component" value="Unassembled WGS sequence"/>
</dbReference>
<evidence type="ECO:0000313" key="9">
    <source>
        <dbReference type="Proteomes" id="UP000037460"/>
    </source>
</evidence>
<keyword evidence="3 8" id="KW-0689">Ribosomal protein</keyword>
<dbReference type="GO" id="GO:0003735">
    <property type="term" value="F:structural constituent of ribosome"/>
    <property type="evidence" value="ECO:0007669"/>
    <property type="project" value="InterPro"/>
</dbReference>
<dbReference type="Pfam" id="PF06984">
    <property type="entry name" value="MRP-L47"/>
    <property type="match status" value="1"/>
</dbReference>
<keyword evidence="9" id="KW-1185">Reference proteome</keyword>
<dbReference type="EMBL" id="JWZX01003368">
    <property type="protein sequence ID" value="KOO21364.1"/>
    <property type="molecule type" value="Genomic_DNA"/>
</dbReference>
<evidence type="ECO:0000256" key="5">
    <source>
        <dbReference type="ARBA" id="ARBA00023274"/>
    </source>
</evidence>
<dbReference type="GO" id="GO:0005762">
    <property type="term" value="C:mitochondrial large ribosomal subunit"/>
    <property type="evidence" value="ECO:0007669"/>
    <property type="project" value="TreeGrafter"/>
</dbReference>
<keyword evidence="5" id="KW-0687">Ribonucleoprotein</keyword>
<organism evidence="8 9">
    <name type="scientific">Chrysochromulina tobinii</name>
    <dbReference type="NCBI Taxonomy" id="1460289"/>
    <lineage>
        <taxon>Eukaryota</taxon>
        <taxon>Haptista</taxon>
        <taxon>Haptophyta</taxon>
        <taxon>Prymnesiophyceae</taxon>
        <taxon>Prymnesiales</taxon>
        <taxon>Chrysochromulinaceae</taxon>
        <taxon>Chrysochromulina</taxon>
    </lineage>
</organism>
<dbReference type="InterPro" id="IPR010729">
    <property type="entry name" value="Ribosomal_uL29_mit"/>
</dbReference>
<evidence type="ECO:0000256" key="3">
    <source>
        <dbReference type="ARBA" id="ARBA00022980"/>
    </source>
</evidence>
<dbReference type="InterPro" id="IPR036049">
    <property type="entry name" value="Ribosomal_uL29_sf"/>
</dbReference>
<feature type="compositionally biased region" description="Basic and acidic residues" evidence="7">
    <location>
        <begin position="42"/>
        <end position="51"/>
    </location>
</feature>
<dbReference type="GO" id="GO:0032543">
    <property type="term" value="P:mitochondrial translation"/>
    <property type="evidence" value="ECO:0007669"/>
    <property type="project" value="TreeGrafter"/>
</dbReference>
<dbReference type="InterPro" id="IPR038340">
    <property type="entry name" value="MRP-L47_sf"/>
</dbReference>
<evidence type="ECO:0000313" key="8">
    <source>
        <dbReference type="EMBL" id="KOO21364.1"/>
    </source>
</evidence>